<keyword evidence="3" id="KW-1185">Reference proteome</keyword>
<dbReference type="eggNOG" id="ENOG5033A88">
    <property type="taxonomic scope" value="Bacteria"/>
</dbReference>
<dbReference type="InterPro" id="IPR014942">
    <property type="entry name" value="AbiEii"/>
</dbReference>
<feature type="compositionally biased region" description="Basic and acidic residues" evidence="1">
    <location>
        <begin position="230"/>
        <end position="245"/>
    </location>
</feature>
<dbReference type="GO" id="GO:0016740">
    <property type="term" value="F:transferase activity"/>
    <property type="evidence" value="ECO:0007669"/>
    <property type="project" value="UniProtKB-KW"/>
</dbReference>
<dbReference type="RefSeq" id="WP_019193266.1">
    <property type="nucleotide sequence ID" value="NZ_LT629765.1"/>
</dbReference>
<dbReference type="STRING" id="1203190.GCA_000312345_00397"/>
<evidence type="ECO:0000256" key="1">
    <source>
        <dbReference type="SAM" id="MobiDB-lite"/>
    </source>
</evidence>
<keyword evidence="2" id="KW-0808">Transferase</keyword>
<name>A0A1H1LZF9_9CORY</name>
<proteinExistence type="predicted"/>
<dbReference type="Proteomes" id="UP000182237">
    <property type="component" value="Chromosome I"/>
</dbReference>
<accession>A0A1H1LZF9</accession>
<dbReference type="OrthoDB" id="3870258at2"/>
<gene>
    <name evidence="2" type="ORF">SAMN04488539_0375</name>
</gene>
<protein>
    <submittedName>
        <fullName evidence="2">Nucleotidyl transferase AbiEii toxin, Type IV TA system</fullName>
    </submittedName>
</protein>
<evidence type="ECO:0000313" key="2">
    <source>
        <dbReference type="EMBL" id="SDR79455.1"/>
    </source>
</evidence>
<feature type="region of interest" description="Disordered" evidence="1">
    <location>
        <begin position="230"/>
        <end position="267"/>
    </location>
</feature>
<evidence type="ECO:0000313" key="3">
    <source>
        <dbReference type="Proteomes" id="UP000182237"/>
    </source>
</evidence>
<dbReference type="AlphaFoldDB" id="A0A1H1LZF9"/>
<dbReference type="Pfam" id="PF08843">
    <property type="entry name" value="AbiEii"/>
    <property type="match status" value="1"/>
</dbReference>
<reference evidence="2 3" key="1">
    <citation type="submission" date="2016-10" db="EMBL/GenBank/DDBJ databases">
        <authorList>
            <person name="de Groot N.N."/>
        </authorList>
    </citation>
    <scope>NUCLEOTIDE SEQUENCE [LARGE SCALE GENOMIC DNA]</scope>
    <source>
        <strain evidence="2 3">DSM 45434</strain>
    </source>
</reference>
<dbReference type="EMBL" id="LT629765">
    <property type="protein sequence ID" value="SDR79455.1"/>
    <property type="molecule type" value="Genomic_DNA"/>
</dbReference>
<organism evidence="2 3">
    <name type="scientific">Corynebacterium timonense</name>
    <dbReference type="NCBI Taxonomy" id="441500"/>
    <lineage>
        <taxon>Bacteria</taxon>
        <taxon>Bacillati</taxon>
        <taxon>Actinomycetota</taxon>
        <taxon>Actinomycetes</taxon>
        <taxon>Mycobacteriales</taxon>
        <taxon>Corynebacteriaceae</taxon>
        <taxon>Corynebacterium</taxon>
    </lineage>
</organism>
<sequence>MRNHAAVQRRIAKLLLSVTADAGFALAGAGALREHGIVDRPTEDIDVFTVMEHADEFEESVDSAIAHLRERGFSVEVLTSNPGFRRIQVASADGDVIDVDLGIDWRSASPVFLDVGPVLAPTDAMGSKITALYSRGYPRDFLDVDAIRRAGSFTDEELLQIAENTDPGFDRATFALQLRQVRVLSSETVAAYRVSAADLALIQERLTQWADDIETPPEPNSQSSTFHQIIDDMHHLAQQPERFKDSSSAAPRAEPGPPVVDSSRELE</sequence>